<dbReference type="AlphaFoldDB" id="A0AAV9DGS2"/>
<dbReference type="EMBL" id="JAUJYO010000013">
    <property type="protein sequence ID" value="KAK1300385.1"/>
    <property type="molecule type" value="Genomic_DNA"/>
</dbReference>
<reference evidence="2" key="1">
    <citation type="journal article" date="2023" name="Nat. Commun.">
        <title>Diploid and tetraploid genomes of Acorus and the evolution of monocots.</title>
        <authorList>
            <person name="Ma L."/>
            <person name="Liu K.W."/>
            <person name="Li Z."/>
            <person name="Hsiao Y.Y."/>
            <person name="Qi Y."/>
            <person name="Fu T."/>
            <person name="Tang G.D."/>
            <person name="Zhang D."/>
            <person name="Sun W.H."/>
            <person name="Liu D.K."/>
            <person name="Li Y."/>
            <person name="Chen G.Z."/>
            <person name="Liu X.D."/>
            <person name="Liao X.Y."/>
            <person name="Jiang Y.T."/>
            <person name="Yu X."/>
            <person name="Hao Y."/>
            <person name="Huang J."/>
            <person name="Zhao X.W."/>
            <person name="Ke S."/>
            <person name="Chen Y.Y."/>
            <person name="Wu W.L."/>
            <person name="Hsu J.L."/>
            <person name="Lin Y.F."/>
            <person name="Huang M.D."/>
            <person name="Li C.Y."/>
            <person name="Huang L."/>
            <person name="Wang Z.W."/>
            <person name="Zhao X."/>
            <person name="Zhong W.Y."/>
            <person name="Peng D.H."/>
            <person name="Ahmad S."/>
            <person name="Lan S."/>
            <person name="Zhang J.S."/>
            <person name="Tsai W.C."/>
            <person name="Van de Peer Y."/>
            <person name="Liu Z.J."/>
        </authorList>
    </citation>
    <scope>NUCLEOTIDE SEQUENCE</scope>
    <source>
        <strain evidence="2">CP</strain>
    </source>
</reference>
<name>A0AAV9DGS2_ACOCL</name>
<protein>
    <submittedName>
        <fullName evidence="2">Uncharacterized protein</fullName>
    </submittedName>
</protein>
<organism evidence="2 3">
    <name type="scientific">Acorus calamus</name>
    <name type="common">Sweet flag</name>
    <dbReference type="NCBI Taxonomy" id="4465"/>
    <lineage>
        <taxon>Eukaryota</taxon>
        <taxon>Viridiplantae</taxon>
        <taxon>Streptophyta</taxon>
        <taxon>Embryophyta</taxon>
        <taxon>Tracheophyta</taxon>
        <taxon>Spermatophyta</taxon>
        <taxon>Magnoliopsida</taxon>
        <taxon>Liliopsida</taxon>
        <taxon>Acoraceae</taxon>
        <taxon>Acorus</taxon>
    </lineage>
</organism>
<sequence length="89" mass="9659">MRPILRMRAPIVENYNSNQGMTSMTQLLQKKVTHNHELVVDDVQGHVDDPPSPNQSNRGPHQAPVTAVEGGAPPNVLVVVKGSDSPNLM</sequence>
<gene>
    <name evidence="2" type="ORF">QJS10_CPB13g01492</name>
</gene>
<evidence type="ECO:0000313" key="3">
    <source>
        <dbReference type="Proteomes" id="UP001180020"/>
    </source>
</evidence>
<evidence type="ECO:0000256" key="1">
    <source>
        <dbReference type="SAM" id="MobiDB-lite"/>
    </source>
</evidence>
<proteinExistence type="predicted"/>
<comment type="caution">
    <text evidence="2">The sequence shown here is derived from an EMBL/GenBank/DDBJ whole genome shotgun (WGS) entry which is preliminary data.</text>
</comment>
<dbReference type="Proteomes" id="UP001180020">
    <property type="component" value="Unassembled WGS sequence"/>
</dbReference>
<evidence type="ECO:0000313" key="2">
    <source>
        <dbReference type="EMBL" id="KAK1300385.1"/>
    </source>
</evidence>
<feature type="region of interest" description="Disordered" evidence="1">
    <location>
        <begin position="43"/>
        <end position="72"/>
    </location>
</feature>
<reference evidence="2" key="2">
    <citation type="submission" date="2023-06" db="EMBL/GenBank/DDBJ databases">
        <authorList>
            <person name="Ma L."/>
            <person name="Liu K.-W."/>
            <person name="Li Z."/>
            <person name="Hsiao Y.-Y."/>
            <person name="Qi Y."/>
            <person name="Fu T."/>
            <person name="Tang G."/>
            <person name="Zhang D."/>
            <person name="Sun W.-H."/>
            <person name="Liu D.-K."/>
            <person name="Li Y."/>
            <person name="Chen G.-Z."/>
            <person name="Liu X.-D."/>
            <person name="Liao X.-Y."/>
            <person name="Jiang Y.-T."/>
            <person name="Yu X."/>
            <person name="Hao Y."/>
            <person name="Huang J."/>
            <person name="Zhao X.-W."/>
            <person name="Ke S."/>
            <person name="Chen Y.-Y."/>
            <person name="Wu W.-L."/>
            <person name="Hsu J.-L."/>
            <person name="Lin Y.-F."/>
            <person name="Huang M.-D."/>
            <person name="Li C.-Y."/>
            <person name="Huang L."/>
            <person name="Wang Z.-W."/>
            <person name="Zhao X."/>
            <person name="Zhong W.-Y."/>
            <person name="Peng D.-H."/>
            <person name="Ahmad S."/>
            <person name="Lan S."/>
            <person name="Zhang J.-S."/>
            <person name="Tsai W.-C."/>
            <person name="Van De Peer Y."/>
            <person name="Liu Z.-J."/>
        </authorList>
    </citation>
    <scope>NUCLEOTIDE SEQUENCE</scope>
    <source>
        <strain evidence="2">CP</strain>
        <tissue evidence="2">Leaves</tissue>
    </source>
</reference>
<keyword evidence="3" id="KW-1185">Reference proteome</keyword>
<accession>A0AAV9DGS2</accession>